<dbReference type="InterPro" id="IPR036097">
    <property type="entry name" value="HisK_dim/P_sf"/>
</dbReference>
<feature type="domain" description="Phytochrome chromophore attachment site" evidence="9">
    <location>
        <begin position="256"/>
        <end position="392"/>
    </location>
</feature>
<proteinExistence type="inferred from homology"/>
<dbReference type="Gene3D" id="3.30.565.10">
    <property type="entry name" value="Histidine kinase-like ATPase, C-terminal domain"/>
    <property type="match status" value="1"/>
</dbReference>
<comment type="similarity">
    <text evidence="2">In the N-terminal section; belongs to the phytochrome family.</text>
</comment>
<feature type="domain" description="Response regulatory" evidence="11">
    <location>
        <begin position="993"/>
        <end position="1106"/>
    </location>
</feature>
<evidence type="ECO:0000259" key="10">
    <source>
        <dbReference type="PROSITE" id="PS50109"/>
    </source>
</evidence>
<comment type="catalytic activity">
    <reaction evidence="1">
        <text>ATP + protein L-histidine = ADP + protein N-phospho-L-histidine.</text>
        <dbReference type="EC" id="2.7.13.3"/>
    </reaction>
</comment>
<dbReference type="InterPro" id="IPR005467">
    <property type="entry name" value="His_kinase_dom"/>
</dbReference>
<dbReference type="InterPro" id="IPR004358">
    <property type="entry name" value="Sig_transdc_His_kin-like_C"/>
</dbReference>
<dbReference type="InterPro" id="IPR013767">
    <property type="entry name" value="PAS_fold"/>
</dbReference>
<evidence type="ECO:0000256" key="6">
    <source>
        <dbReference type="ARBA" id="ARBA00022777"/>
    </source>
</evidence>
<keyword evidence="5" id="KW-0808">Transferase</keyword>
<name>A0ABU8YK57_9CYAN</name>
<evidence type="ECO:0000256" key="8">
    <source>
        <dbReference type="PROSITE-ProRule" id="PRU00169"/>
    </source>
</evidence>
<dbReference type="SUPFAM" id="SSF55781">
    <property type="entry name" value="GAF domain-like"/>
    <property type="match status" value="3"/>
</dbReference>
<dbReference type="Gene3D" id="3.30.450.40">
    <property type="match status" value="3"/>
</dbReference>
<dbReference type="PRINTS" id="PR00344">
    <property type="entry name" value="BCTRLSENSOR"/>
</dbReference>
<dbReference type="InterPro" id="IPR003661">
    <property type="entry name" value="HisK_dim/P_dom"/>
</dbReference>
<dbReference type="NCBIfam" id="TIGR00229">
    <property type="entry name" value="sensory_box"/>
    <property type="match status" value="1"/>
</dbReference>
<dbReference type="SMART" id="SM00388">
    <property type="entry name" value="HisKA"/>
    <property type="match status" value="1"/>
</dbReference>
<dbReference type="SUPFAM" id="SSF47384">
    <property type="entry name" value="Homodimeric domain of signal transducing histidine kinase"/>
    <property type="match status" value="1"/>
</dbReference>
<keyword evidence="6" id="KW-0418">Kinase</keyword>
<feature type="modified residue" description="4-aspartylphosphate" evidence="8">
    <location>
        <position position="1163"/>
    </location>
</feature>
<dbReference type="PROSITE" id="PS50109">
    <property type="entry name" value="HIS_KIN"/>
    <property type="match status" value="1"/>
</dbReference>
<dbReference type="InterPro" id="IPR035965">
    <property type="entry name" value="PAS-like_dom_sf"/>
</dbReference>
<evidence type="ECO:0000256" key="2">
    <source>
        <dbReference type="ARBA" id="ARBA00006402"/>
    </source>
</evidence>
<dbReference type="InterPro" id="IPR029016">
    <property type="entry name" value="GAF-like_dom_sf"/>
</dbReference>
<evidence type="ECO:0000259" key="12">
    <source>
        <dbReference type="PROSITE" id="PS50112"/>
    </source>
</evidence>
<dbReference type="EC" id="2.7.13.3" evidence="3"/>
<dbReference type="Pfam" id="PF01590">
    <property type="entry name" value="GAF"/>
    <property type="match status" value="3"/>
</dbReference>
<evidence type="ECO:0000256" key="3">
    <source>
        <dbReference type="ARBA" id="ARBA00012438"/>
    </source>
</evidence>
<dbReference type="Pfam" id="PF00989">
    <property type="entry name" value="PAS"/>
    <property type="match status" value="1"/>
</dbReference>
<evidence type="ECO:0000313" key="13">
    <source>
        <dbReference type="EMBL" id="MEK0184735.1"/>
    </source>
</evidence>
<dbReference type="SUPFAM" id="SSF55785">
    <property type="entry name" value="PYP-like sensor domain (PAS domain)"/>
    <property type="match status" value="1"/>
</dbReference>
<dbReference type="InterPro" id="IPR001789">
    <property type="entry name" value="Sig_transdc_resp-reg_receiver"/>
</dbReference>
<dbReference type="InterPro" id="IPR036890">
    <property type="entry name" value="HATPase_C_sf"/>
</dbReference>
<dbReference type="SUPFAM" id="SSF52172">
    <property type="entry name" value="CheY-like"/>
    <property type="match status" value="2"/>
</dbReference>
<evidence type="ECO:0000259" key="9">
    <source>
        <dbReference type="PROSITE" id="PS50046"/>
    </source>
</evidence>
<feature type="domain" description="Response regulatory" evidence="11">
    <location>
        <begin position="1114"/>
        <end position="1209"/>
    </location>
</feature>
<evidence type="ECO:0000256" key="4">
    <source>
        <dbReference type="ARBA" id="ARBA00022553"/>
    </source>
</evidence>
<dbReference type="InterPro" id="IPR003018">
    <property type="entry name" value="GAF"/>
</dbReference>
<feature type="domain" description="Histidine kinase" evidence="10">
    <location>
        <begin position="726"/>
        <end position="958"/>
    </location>
</feature>
<dbReference type="Gene3D" id="3.40.50.2300">
    <property type="match status" value="2"/>
</dbReference>
<dbReference type="CDD" id="cd00082">
    <property type="entry name" value="HisKA"/>
    <property type="match status" value="1"/>
</dbReference>
<reference evidence="13 14" key="1">
    <citation type="journal article" date="2020" name="Harmful Algae">
        <title>Molecular and morphological characterization of a novel dihydroanatoxin-a producing Microcoleus species (cyanobacteria) from the Russian River, California, USA.</title>
        <authorList>
            <person name="Conklin K.Y."/>
            <person name="Stancheva R."/>
            <person name="Otten T.G."/>
            <person name="Fadness R."/>
            <person name="Boyer G.L."/>
            <person name="Read B."/>
            <person name="Zhang X."/>
            <person name="Sheath R.G."/>
        </authorList>
    </citation>
    <scope>NUCLEOTIDE SEQUENCE [LARGE SCALE GENOMIC DNA]</scope>
    <source>
        <strain evidence="13 14">PTRS2</strain>
    </source>
</reference>
<dbReference type="PROSITE" id="PS50046">
    <property type="entry name" value="PHYTOCHROME_2"/>
    <property type="match status" value="3"/>
</dbReference>
<dbReference type="PROSITE" id="PS50110">
    <property type="entry name" value="RESPONSE_REGULATORY"/>
    <property type="match status" value="2"/>
</dbReference>
<keyword evidence="14" id="KW-1185">Reference proteome</keyword>
<dbReference type="CDD" id="cd00130">
    <property type="entry name" value="PAS"/>
    <property type="match status" value="1"/>
</dbReference>
<evidence type="ECO:0000256" key="7">
    <source>
        <dbReference type="ARBA" id="ARBA00023012"/>
    </source>
</evidence>
<dbReference type="SMART" id="SM00091">
    <property type="entry name" value="PAS"/>
    <property type="match status" value="1"/>
</dbReference>
<evidence type="ECO:0000256" key="5">
    <source>
        <dbReference type="ARBA" id="ARBA00022679"/>
    </source>
</evidence>
<dbReference type="SMART" id="SM00387">
    <property type="entry name" value="HATPase_c"/>
    <property type="match status" value="1"/>
</dbReference>
<evidence type="ECO:0000256" key="1">
    <source>
        <dbReference type="ARBA" id="ARBA00000085"/>
    </source>
</evidence>
<dbReference type="InterPro" id="IPR016132">
    <property type="entry name" value="Phyto_chromo_attachment"/>
</dbReference>
<dbReference type="Gene3D" id="1.10.287.130">
    <property type="match status" value="1"/>
</dbReference>
<comment type="caution">
    <text evidence="13">The sequence shown here is derived from an EMBL/GenBank/DDBJ whole genome shotgun (WGS) entry which is preliminary data.</text>
</comment>
<dbReference type="SMART" id="SM00448">
    <property type="entry name" value="REC"/>
    <property type="match status" value="1"/>
</dbReference>
<dbReference type="InterPro" id="IPR003594">
    <property type="entry name" value="HATPase_dom"/>
</dbReference>
<dbReference type="RefSeq" id="WP_340520741.1">
    <property type="nucleotide sequence ID" value="NZ_JBBLXS010000070.1"/>
</dbReference>
<evidence type="ECO:0000259" key="11">
    <source>
        <dbReference type="PROSITE" id="PS50110"/>
    </source>
</evidence>
<feature type="modified residue" description="4-aspartylphosphate" evidence="8">
    <location>
        <position position="1042"/>
    </location>
</feature>
<evidence type="ECO:0000313" key="14">
    <source>
        <dbReference type="Proteomes" id="UP001384579"/>
    </source>
</evidence>
<gene>
    <name evidence="13" type="ORF">WMG39_07675</name>
</gene>
<dbReference type="CDD" id="cd16922">
    <property type="entry name" value="HATPase_EvgS-ArcB-TorS-like"/>
    <property type="match status" value="1"/>
</dbReference>
<organism evidence="13 14">
    <name type="scientific">Microcoleus anatoxicus PTRS2</name>
    <dbReference type="NCBI Taxonomy" id="2705321"/>
    <lineage>
        <taxon>Bacteria</taxon>
        <taxon>Bacillati</taxon>
        <taxon>Cyanobacteriota</taxon>
        <taxon>Cyanophyceae</taxon>
        <taxon>Oscillatoriophycideae</taxon>
        <taxon>Oscillatoriales</taxon>
        <taxon>Microcoleaceae</taxon>
        <taxon>Microcoleus</taxon>
        <taxon>Microcoleus anatoxicus</taxon>
    </lineage>
</organism>
<accession>A0ABU8YK57</accession>
<feature type="domain" description="PAS" evidence="12">
    <location>
        <begin position="599"/>
        <end position="650"/>
    </location>
</feature>
<dbReference type="EMBL" id="JBBLXS010000070">
    <property type="protein sequence ID" value="MEK0184735.1"/>
    <property type="molecule type" value="Genomic_DNA"/>
</dbReference>
<keyword evidence="7" id="KW-0902">Two-component regulatory system</keyword>
<dbReference type="Gene3D" id="3.30.450.20">
    <property type="entry name" value="PAS domain"/>
    <property type="match status" value="1"/>
</dbReference>
<feature type="domain" description="Phytochrome chromophore attachment site" evidence="9">
    <location>
        <begin position="59"/>
        <end position="198"/>
    </location>
</feature>
<dbReference type="PANTHER" id="PTHR43047">
    <property type="entry name" value="TWO-COMPONENT HISTIDINE PROTEIN KINASE"/>
    <property type="match status" value="1"/>
</dbReference>
<dbReference type="SMART" id="SM00065">
    <property type="entry name" value="GAF"/>
    <property type="match status" value="3"/>
</dbReference>
<dbReference type="Pfam" id="PF02518">
    <property type="entry name" value="HATPase_c"/>
    <property type="match status" value="1"/>
</dbReference>
<dbReference type="InterPro" id="IPR011006">
    <property type="entry name" value="CheY-like_superfamily"/>
</dbReference>
<dbReference type="Proteomes" id="UP001384579">
    <property type="component" value="Unassembled WGS sequence"/>
</dbReference>
<dbReference type="Pfam" id="PF00512">
    <property type="entry name" value="HisKA"/>
    <property type="match status" value="1"/>
</dbReference>
<dbReference type="InterPro" id="IPR000014">
    <property type="entry name" value="PAS"/>
</dbReference>
<protein>
    <recommendedName>
        <fullName evidence="3">histidine kinase</fullName>
        <ecNumber evidence="3">2.7.13.3</ecNumber>
    </recommendedName>
</protein>
<sequence>MSQKYVKLDAEAYESLTRELATLKGRLAELELADKQESARVAKQKALFAVVTKIRESLDLDIILKSTATEVRQLLNADRVGMFQFDPNSGFDDGEFVSEDVLPEFDSAKAIKVHDRCFGTQYAVNYQQGKIQAVTDIYNAGLSECHIAILSRFQVKANLIVPLIKGNQLWGLICIHQCRSPRQWQEDEIEFVTQISVHLGVAIQQAELLEKAERRSTALQTTLEVQLQKRTEELVKEAERERAITRMIDKIRQTLEIEIIFQTAATEVQKLLNVDRIAIYQFREDYFGDFIFESESGEWPKLVGSGWEDPYLNEHKGGRFRNAEIFIADDIYNAGQSECHIEALEYFGVKSCAVVAIFKGEKLWGLLSAFQHSGPRHWEENEVKLLTQIATHLGVALQQLEYLEQIQFQAKQQAKAAEQERTLARVIERIRQTLNIDKIFSATTQEVRQILNCDRVAVYRFFPDWSGEFVSESVAEGWISLVTEKIKTVWQDEYLQNTQGGRYRNQEIFVVNDIYKIGHSECHLEILEQIEAKAYCVAPVFVGKNLWGLLAAYQNSTSREWEPGEVRLLTQIGSQLGVAMHQAELLDQTKKQSWELQTTLADLNAIVDNLADGLLVTDIEGKITRFNPALLALFELKDVELKGKKVSDIFAKNLAKLADEAERNEGEIVTLEVELGNNRIGQALATNILKEAVNDEVDHSLGSVILIRDVTVEREVDRMKTDFLATVSHELRTPLTSVLGFASIIKEKLEDVIFPAIPIEDKKTQKALHKVGDNINIIVSEAERLTSLINDVLDIAKMEAGRVDWQLQPTDPVQILKQAIAATSSLLEKNNLKLIKDFKPGLHQVLVDRDRMVQVSINLLSNAVKFTQSGSVTCKARVENDEIVISIIDTGIGIAPEDQSKVFERFKQVGDILTQKPKGTGLGLPISKQIIEHHGGRIWLESEVGRGSTFSFSIPIVKNVQPVEKWENFNDLISELKHQVVSRTATNTKDIKQILVVDDEPNIRELLRQSLEEEGYEVTEAFNGIDAISKAKSLKPDLIILDIMMPHIDGFDVAAVLKHDPQTMGIPIVIVSLIHDLERGARLGIDSYFTKPINIGRLLREIGLLLNPTMSNKTVLVVDRNPSNLKTVSDALVFQGYNVIKAYNAEECLNLAISRKPNLIIIDEVLSQEKELVKTLRLTDGLENIALIFMGNMAVNNIPKKVEQSNNNT</sequence>
<dbReference type="SUPFAM" id="SSF55874">
    <property type="entry name" value="ATPase domain of HSP90 chaperone/DNA topoisomerase II/histidine kinase"/>
    <property type="match status" value="1"/>
</dbReference>
<dbReference type="PANTHER" id="PTHR43047:SF72">
    <property type="entry name" value="OSMOSENSING HISTIDINE PROTEIN KINASE SLN1"/>
    <property type="match status" value="1"/>
</dbReference>
<keyword evidence="4 8" id="KW-0597">Phosphoprotein</keyword>
<dbReference type="PROSITE" id="PS50112">
    <property type="entry name" value="PAS"/>
    <property type="match status" value="1"/>
</dbReference>
<feature type="domain" description="Phytochrome chromophore attachment site" evidence="9">
    <location>
        <begin position="435"/>
        <end position="575"/>
    </location>
</feature>
<dbReference type="Pfam" id="PF00072">
    <property type="entry name" value="Response_reg"/>
    <property type="match status" value="1"/>
</dbReference>